<feature type="transmembrane region" description="Helical" evidence="10">
    <location>
        <begin position="25"/>
        <end position="52"/>
    </location>
</feature>
<dbReference type="InterPro" id="IPR050480">
    <property type="entry name" value="CysZ-like"/>
</dbReference>
<feature type="transmembrane region" description="Helical" evidence="10">
    <location>
        <begin position="64"/>
        <end position="90"/>
    </location>
</feature>
<keyword evidence="2" id="KW-0813">Transport</keyword>
<keyword evidence="6 10" id="KW-0812">Transmembrane</keyword>
<dbReference type="Pfam" id="PF07264">
    <property type="entry name" value="EI24"/>
    <property type="match status" value="1"/>
</dbReference>
<evidence type="ECO:0000256" key="5">
    <source>
        <dbReference type="ARBA" id="ARBA00022605"/>
    </source>
</evidence>
<dbReference type="PANTHER" id="PTHR37468">
    <property type="entry name" value="SULFATE TRANSPORTER CYSZ"/>
    <property type="match status" value="1"/>
</dbReference>
<evidence type="ECO:0000256" key="6">
    <source>
        <dbReference type="ARBA" id="ARBA00022692"/>
    </source>
</evidence>
<keyword evidence="12" id="KW-1185">Reference proteome</keyword>
<evidence type="ECO:0000256" key="8">
    <source>
        <dbReference type="ARBA" id="ARBA00023032"/>
    </source>
</evidence>
<dbReference type="GO" id="GO:0005886">
    <property type="term" value="C:plasma membrane"/>
    <property type="evidence" value="ECO:0007669"/>
    <property type="project" value="TreeGrafter"/>
</dbReference>
<sequence>MFQALIAGVAYPFRAFRLITGTPRMWRFVLVPILVNVLVGATLYAGLLLAGFRAIDGMVATLPAWAAVFGVLLRVVLVVLLLIATGFVLVRFGVVLGSPWYARMSAQIEQMQHGTLPETGSGLAMALRALGRALGFELKTLLLVL</sequence>
<evidence type="ECO:0000256" key="4">
    <source>
        <dbReference type="ARBA" id="ARBA00022519"/>
    </source>
</evidence>
<protein>
    <submittedName>
        <fullName evidence="11">Uncharacterized protein</fullName>
    </submittedName>
</protein>
<evidence type="ECO:0000256" key="7">
    <source>
        <dbReference type="ARBA" id="ARBA00022989"/>
    </source>
</evidence>
<evidence type="ECO:0000313" key="12">
    <source>
        <dbReference type="Proteomes" id="UP000050509"/>
    </source>
</evidence>
<dbReference type="Proteomes" id="UP000050509">
    <property type="component" value="Unassembled WGS sequence"/>
</dbReference>
<evidence type="ECO:0000256" key="3">
    <source>
        <dbReference type="ARBA" id="ARBA00022475"/>
    </source>
</evidence>
<dbReference type="PANTHER" id="PTHR37468:SF1">
    <property type="entry name" value="SULFATE TRANSPORTER CYSZ"/>
    <property type="match status" value="1"/>
</dbReference>
<evidence type="ECO:0000256" key="9">
    <source>
        <dbReference type="ARBA" id="ARBA00023136"/>
    </source>
</evidence>
<organism evidence="11 12">
    <name type="scientific">Kouleothrix aurantiaca</name>
    <dbReference type="NCBI Taxonomy" id="186479"/>
    <lineage>
        <taxon>Bacteria</taxon>
        <taxon>Bacillati</taxon>
        <taxon>Chloroflexota</taxon>
        <taxon>Chloroflexia</taxon>
        <taxon>Chloroflexales</taxon>
        <taxon>Roseiflexineae</taxon>
        <taxon>Roseiflexaceae</taxon>
        <taxon>Kouleothrix</taxon>
    </lineage>
</organism>
<evidence type="ECO:0000256" key="2">
    <source>
        <dbReference type="ARBA" id="ARBA00022448"/>
    </source>
</evidence>
<keyword evidence="5" id="KW-0028">Amino-acid biosynthesis</keyword>
<evidence type="ECO:0000256" key="10">
    <source>
        <dbReference type="SAM" id="Phobius"/>
    </source>
</evidence>
<dbReference type="GO" id="GO:0019344">
    <property type="term" value="P:cysteine biosynthetic process"/>
    <property type="evidence" value="ECO:0007669"/>
    <property type="project" value="TreeGrafter"/>
</dbReference>
<dbReference type="AlphaFoldDB" id="A0A0P9CWI0"/>
<dbReference type="EMBL" id="LJCR01001680">
    <property type="protein sequence ID" value="KPV49908.1"/>
    <property type="molecule type" value="Genomic_DNA"/>
</dbReference>
<keyword evidence="9 10" id="KW-0472">Membrane</keyword>
<feature type="non-terminal residue" evidence="11">
    <location>
        <position position="145"/>
    </location>
</feature>
<keyword evidence="3" id="KW-1003">Cell membrane</keyword>
<dbReference type="GO" id="GO:0009675">
    <property type="term" value="F:high-affinity sulfate:proton symporter activity"/>
    <property type="evidence" value="ECO:0007669"/>
    <property type="project" value="TreeGrafter"/>
</dbReference>
<keyword evidence="7 10" id="KW-1133">Transmembrane helix</keyword>
<dbReference type="GO" id="GO:0000103">
    <property type="term" value="P:sulfate assimilation"/>
    <property type="evidence" value="ECO:0007669"/>
    <property type="project" value="TreeGrafter"/>
</dbReference>
<proteinExistence type="predicted"/>
<accession>A0A0P9CWI0</accession>
<comment type="caution">
    <text evidence="11">The sequence shown here is derived from an EMBL/GenBank/DDBJ whole genome shotgun (WGS) entry which is preliminary data.</text>
</comment>
<reference evidence="11 12" key="1">
    <citation type="submission" date="2015-09" db="EMBL/GenBank/DDBJ databases">
        <title>Draft genome sequence of Kouleothrix aurantiaca JCM 19913.</title>
        <authorList>
            <person name="Hemp J."/>
        </authorList>
    </citation>
    <scope>NUCLEOTIDE SEQUENCE [LARGE SCALE GENOMIC DNA]</scope>
    <source>
        <strain evidence="11 12">COM-B</strain>
    </source>
</reference>
<gene>
    <name evidence="11" type="ORF">SE17_29955</name>
</gene>
<evidence type="ECO:0000313" key="11">
    <source>
        <dbReference type="EMBL" id="KPV49908.1"/>
    </source>
</evidence>
<comment type="subcellular location">
    <subcellularLocation>
        <location evidence="1">Membrane</location>
        <topology evidence="1">Multi-pass membrane protein</topology>
    </subcellularLocation>
</comment>
<keyword evidence="4" id="KW-0997">Cell inner membrane</keyword>
<name>A0A0P9CWI0_9CHLR</name>
<keyword evidence="8" id="KW-0764">Sulfate transport</keyword>
<evidence type="ECO:0000256" key="1">
    <source>
        <dbReference type="ARBA" id="ARBA00004141"/>
    </source>
</evidence>
<dbReference type="InterPro" id="IPR059112">
    <property type="entry name" value="CysZ/EI24"/>
</dbReference>